<keyword evidence="3" id="KW-1185">Reference proteome</keyword>
<gene>
    <name evidence="2" type="ORF">F506_04280</name>
</gene>
<accession>A0ABM5UXP4</accession>
<sequence>MTSRDKVWQYWIYRCAELTTQKGYSHFMLLKTGEPIPAPQADSSPIGDHAYRSTSADDEGDALSRATPAATRSAPIYIFTPSTPVIRYANEGSIKMVNNPAAYPGRTMLRADVILKLIGPYVQTGGKTRAPSEQELLKAAVVIAPGTPSAPPIKGRVTLDDLKYLLPPP</sequence>
<organism evidence="2 3">
    <name type="scientific">Herbaspirillum hiltneri N3</name>
    <dbReference type="NCBI Taxonomy" id="1262470"/>
    <lineage>
        <taxon>Bacteria</taxon>
        <taxon>Pseudomonadati</taxon>
        <taxon>Pseudomonadota</taxon>
        <taxon>Betaproteobacteria</taxon>
        <taxon>Burkholderiales</taxon>
        <taxon>Oxalobacteraceae</taxon>
        <taxon>Herbaspirillum</taxon>
    </lineage>
</organism>
<dbReference type="EMBL" id="CP011409">
    <property type="protein sequence ID" value="AKZ61991.1"/>
    <property type="molecule type" value="Genomic_DNA"/>
</dbReference>
<evidence type="ECO:0000313" key="3">
    <source>
        <dbReference type="Proteomes" id="UP000063429"/>
    </source>
</evidence>
<name>A0ABM5UXP4_9BURK</name>
<dbReference type="Proteomes" id="UP000063429">
    <property type="component" value="Chromosome"/>
</dbReference>
<protein>
    <submittedName>
        <fullName evidence="2">Uncharacterized protein</fullName>
    </submittedName>
</protein>
<evidence type="ECO:0000313" key="2">
    <source>
        <dbReference type="EMBL" id="AKZ61991.1"/>
    </source>
</evidence>
<proteinExistence type="predicted"/>
<evidence type="ECO:0000256" key="1">
    <source>
        <dbReference type="SAM" id="MobiDB-lite"/>
    </source>
</evidence>
<feature type="region of interest" description="Disordered" evidence="1">
    <location>
        <begin position="38"/>
        <end position="68"/>
    </location>
</feature>
<reference evidence="3" key="1">
    <citation type="journal article" date="2015" name="Genome Announc.">
        <title>Complete Genome Sequence of Herbaspirillum hiltneri N3 (DSM 17495), Isolated from Surface-Sterilized Wheat Roots.</title>
        <authorList>
            <person name="Guizelini D."/>
            <person name="Saizaki P.M."/>
            <person name="Coimbra N.A."/>
            <person name="Weiss V.A."/>
            <person name="Faoro H."/>
            <person name="Sfeir M.Z."/>
            <person name="Baura V.A."/>
            <person name="Monteiro R.A."/>
            <person name="Chubatsu L.S."/>
            <person name="Souza E.M."/>
            <person name="Cruz L.M."/>
            <person name="Pedrosa F.O."/>
            <person name="Raittz R.T."/>
            <person name="Marchaukoski J.N."/>
            <person name="Steffens M.B."/>
        </authorList>
    </citation>
    <scope>NUCLEOTIDE SEQUENCE [LARGE SCALE GENOMIC DNA]</scope>
    <source>
        <strain evidence="3">N3</strain>
    </source>
</reference>